<evidence type="ECO:0000313" key="2">
    <source>
        <dbReference type="EMBL" id="MBL3658164.1"/>
    </source>
</evidence>
<dbReference type="Gene3D" id="3.30.110.170">
    <property type="entry name" value="Protein of unknown function (DUF541), domain 1"/>
    <property type="match status" value="1"/>
</dbReference>
<accession>A0A937K118</accession>
<organism evidence="2 3">
    <name type="scientific">Fulvivirga sediminis</name>
    <dbReference type="NCBI Taxonomy" id="2803949"/>
    <lineage>
        <taxon>Bacteria</taxon>
        <taxon>Pseudomonadati</taxon>
        <taxon>Bacteroidota</taxon>
        <taxon>Cytophagia</taxon>
        <taxon>Cytophagales</taxon>
        <taxon>Fulvivirgaceae</taxon>
        <taxon>Fulvivirga</taxon>
    </lineage>
</organism>
<name>A0A937K118_9BACT</name>
<evidence type="ECO:0000256" key="1">
    <source>
        <dbReference type="SAM" id="SignalP"/>
    </source>
</evidence>
<dbReference type="Gene3D" id="3.30.70.2970">
    <property type="entry name" value="Protein of unknown function (DUF541), domain 2"/>
    <property type="match status" value="1"/>
</dbReference>
<keyword evidence="1" id="KW-0732">Signal</keyword>
<sequence length="234" mass="26827">MKRTTLISFMLLIGLSAFAQQMVNNNGMLVKKIEVRGNAKMEIIPDEIYVRIDLKEYKDGSKKVEMNKLEAELVKAVKNIGLSQENLQVENIYGYNWDPRKKRSDDFMATKSFRLKVSNVKMMNDLIDKLDPEGIHSMGIDEVSHSKIEEYRKDLKLKALKEAKQKAEYLLAGIDEEIGSALEIEEIDYNAPTPIMGRSMAMMKSESAEMDYQSNLDFKNITINSEIRAVFEIK</sequence>
<dbReference type="RefSeq" id="WP_202245958.1">
    <property type="nucleotide sequence ID" value="NZ_JAESIY010000011.1"/>
</dbReference>
<dbReference type="GO" id="GO:0006974">
    <property type="term" value="P:DNA damage response"/>
    <property type="evidence" value="ECO:0007669"/>
    <property type="project" value="TreeGrafter"/>
</dbReference>
<dbReference type="PANTHER" id="PTHR34387">
    <property type="entry name" value="SLR1258 PROTEIN"/>
    <property type="match status" value="1"/>
</dbReference>
<keyword evidence="3" id="KW-1185">Reference proteome</keyword>
<dbReference type="InterPro" id="IPR007497">
    <property type="entry name" value="SIMPL/DUF541"/>
</dbReference>
<dbReference type="InterPro" id="IPR052022">
    <property type="entry name" value="26kDa_periplasmic_antigen"/>
</dbReference>
<feature type="chain" id="PRO_5038072431" evidence="1">
    <location>
        <begin position="20"/>
        <end position="234"/>
    </location>
</feature>
<comment type="caution">
    <text evidence="2">The sequence shown here is derived from an EMBL/GenBank/DDBJ whole genome shotgun (WGS) entry which is preliminary data.</text>
</comment>
<dbReference type="PANTHER" id="PTHR34387:SF1">
    <property type="entry name" value="PERIPLASMIC IMMUNOGENIC PROTEIN"/>
    <property type="match status" value="1"/>
</dbReference>
<feature type="signal peptide" evidence="1">
    <location>
        <begin position="1"/>
        <end position="19"/>
    </location>
</feature>
<reference evidence="2" key="1">
    <citation type="submission" date="2021-01" db="EMBL/GenBank/DDBJ databases">
        <title>Fulvivirga kasyanovii gen. nov., sp nov., a novel member of the phylum Bacteroidetes isolated from seawater in a mussel farm.</title>
        <authorList>
            <person name="Zhao L.-H."/>
            <person name="Wang Z.-J."/>
        </authorList>
    </citation>
    <scope>NUCLEOTIDE SEQUENCE</scope>
    <source>
        <strain evidence="2">2943</strain>
    </source>
</reference>
<proteinExistence type="predicted"/>
<dbReference type="AlphaFoldDB" id="A0A937K118"/>
<dbReference type="EMBL" id="JAESIY010000011">
    <property type="protein sequence ID" value="MBL3658164.1"/>
    <property type="molecule type" value="Genomic_DNA"/>
</dbReference>
<dbReference type="Proteomes" id="UP000659388">
    <property type="component" value="Unassembled WGS sequence"/>
</dbReference>
<dbReference type="Pfam" id="PF04402">
    <property type="entry name" value="SIMPL"/>
    <property type="match status" value="1"/>
</dbReference>
<gene>
    <name evidence="2" type="ORF">JL102_18575</name>
</gene>
<protein>
    <submittedName>
        <fullName evidence="2">SIMPL domain-containing protein</fullName>
    </submittedName>
</protein>
<evidence type="ECO:0000313" key="3">
    <source>
        <dbReference type="Proteomes" id="UP000659388"/>
    </source>
</evidence>